<evidence type="ECO:0000256" key="1">
    <source>
        <dbReference type="ARBA" id="ARBA00022741"/>
    </source>
</evidence>
<dbReference type="GO" id="GO:0016887">
    <property type="term" value="F:ATP hydrolysis activity"/>
    <property type="evidence" value="ECO:0007669"/>
    <property type="project" value="InterPro"/>
</dbReference>
<sequence length="239" mass="25986">MVETALFPLTLSEATVRKSGVTLVGPVDLEIGPIGTTVVIGPNGAGKSTLLRLMHGLDRAAKGRVDWNVPMKDAQNRQGFVFQTPILMRRSVVDCIAYPLLVHGVSRKDAHAQALDWADRVGLADHAARPARTLSGGERQKMALARALIRNPDILFLDEPCASLDGSATREIEGILKSARTANTRMVMATHDMGQAKRLADDVLFIYRGNVHEHSTAEAFFKAPQTPEAQAFLRGDILE</sequence>
<accession>A0A4U7N6V0</accession>
<keyword evidence="5" id="KW-1185">Reference proteome</keyword>
<gene>
    <name evidence="4" type="ORF">FAP39_06410</name>
</gene>
<organism evidence="4 5">
    <name type="scientific">Shimia litoralis</name>
    <dbReference type="NCBI Taxonomy" id="420403"/>
    <lineage>
        <taxon>Bacteria</taxon>
        <taxon>Pseudomonadati</taxon>
        <taxon>Pseudomonadota</taxon>
        <taxon>Alphaproteobacteria</taxon>
        <taxon>Rhodobacterales</taxon>
        <taxon>Roseobacteraceae</taxon>
    </lineage>
</organism>
<dbReference type="Proteomes" id="UP000306575">
    <property type="component" value="Unassembled WGS sequence"/>
</dbReference>
<protein>
    <submittedName>
        <fullName evidence="4">Amino acid ABC transporter ATP-binding protein</fullName>
    </submittedName>
</protein>
<dbReference type="PANTHER" id="PTHR24220:SF684">
    <property type="entry name" value="FE(3+) IONS IMPORT ATP-BINDING PROTEIN FBPC"/>
    <property type="match status" value="1"/>
</dbReference>
<reference evidence="4 5" key="1">
    <citation type="submission" date="2019-04" db="EMBL/GenBank/DDBJ databases">
        <title>Genome sequence of Pelagicola litoralis CL-ES2.</title>
        <authorList>
            <person name="Cao J."/>
        </authorList>
    </citation>
    <scope>NUCLEOTIDE SEQUENCE [LARGE SCALE GENOMIC DNA]</scope>
    <source>
        <strain evidence="4 5">CL-ES2</strain>
    </source>
</reference>
<name>A0A4U7N6V0_9RHOB</name>
<dbReference type="RefSeq" id="WP_138015570.1">
    <property type="nucleotide sequence ID" value="NZ_SULI01000005.1"/>
</dbReference>
<evidence type="ECO:0000313" key="5">
    <source>
        <dbReference type="Proteomes" id="UP000306575"/>
    </source>
</evidence>
<comment type="caution">
    <text evidence="4">The sequence shown here is derived from an EMBL/GenBank/DDBJ whole genome shotgun (WGS) entry which is preliminary data.</text>
</comment>
<dbReference type="SUPFAM" id="SSF52540">
    <property type="entry name" value="P-loop containing nucleoside triphosphate hydrolases"/>
    <property type="match status" value="1"/>
</dbReference>
<dbReference type="InterPro" id="IPR015854">
    <property type="entry name" value="ABC_transpr_LolD-like"/>
</dbReference>
<dbReference type="PROSITE" id="PS00211">
    <property type="entry name" value="ABC_TRANSPORTER_1"/>
    <property type="match status" value="1"/>
</dbReference>
<proteinExistence type="predicted"/>
<dbReference type="PANTHER" id="PTHR24220">
    <property type="entry name" value="IMPORT ATP-BINDING PROTEIN"/>
    <property type="match status" value="1"/>
</dbReference>
<dbReference type="GO" id="GO:0005524">
    <property type="term" value="F:ATP binding"/>
    <property type="evidence" value="ECO:0007669"/>
    <property type="project" value="UniProtKB-KW"/>
</dbReference>
<dbReference type="InterPro" id="IPR003439">
    <property type="entry name" value="ABC_transporter-like_ATP-bd"/>
</dbReference>
<dbReference type="OrthoDB" id="9802264at2"/>
<dbReference type="InterPro" id="IPR027417">
    <property type="entry name" value="P-loop_NTPase"/>
</dbReference>
<dbReference type="GO" id="GO:0005886">
    <property type="term" value="C:plasma membrane"/>
    <property type="evidence" value="ECO:0007669"/>
    <property type="project" value="TreeGrafter"/>
</dbReference>
<dbReference type="GO" id="GO:0022857">
    <property type="term" value="F:transmembrane transporter activity"/>
    <property type="evidence" value="ECO:0007669"/>
    <property type="project" value="TreeGrafter"/>
</dbReference>
<keyword evidence="1" id="KW-0547">Nucleotide-binding</keyword>
<evidence type="ECO:0000313" key="4">
    <source>
        <dbReference type="EMBL" id="TKZ21367.1"/>
    </source>
</evidence>
<keyword evidence="2 4" id="KW-0067">ATP-binding</keyword>
<dbReference type="Gene3D" id="3.40.50.300">
    <property type="entry name" value="P-loop containing nucleotide triphosphate hydrolases"/>
    <property type="match status" value="1"/>
</dbReference>
<evidence type="ECO:0000256" key="2">
    <source>
        <dbReference type="ARBA" id="ARBA00022840"/>
    </source>
</evidence>
<dbReference type="AlphaFoldDB" id="A0A4U7N6V0"/>
<dbReference type="InterPro" id="IPR003593">
    <property type="entry name" value="AAA+_ATPase"/>
</dbReference>
<dbReference type="InterPro" id="IPR017871">
    <property type="entry name" value="ABC_transporter-like_CS"/>
</dbReference>
<feature type="domain" description="ABC transporter" evidence="3">
    <location>
        <begin position="9"/>
        <end position="233"/>
    </location>
</feature>
<dbReference type="PROSITE" id="PS50893">
    <property type="entry name" value="ABC_TRANSPORTER_2"/>
    <property type="match status" value="1"/>
</dbReference>
<evidence type="ECO:0000259" key="3">
    <source>
        <dbReference type="PROSITE" id="PS50893"/>
    </source>
</evidence>
<dbReference type="Pfam" id="PF00005">
    <property type="entry name" value="ABC_tran"/>
    <property type="match status" value="1"/>
</dbReference>
<dbReference type="SMART" id="SM00382">
    <property type="entry name" value="AAA"/>
    <property type="match status" value="1"/>
</dbReference>
<dbReference type="EMBL" id="SULI01000005">
    <property type="protein sequence ID" value="TKZ21367.1"/>
    <property type="molecule type" value="Genomic_DNA"/>
</dbReference>